<name>A0ABM7NVA9_9BACT</name>
<dbReference type="InterPro" id="IPR008756">
    <property type="entry name" value="Peptidase_M56"/>
</dbReference>
<keyword evidence="5" id="KW-0997">Cell inner membrane</keyword>
<evidence type="ECO:0000256" key="1">
    <source>
        <dbReference type="ARBA" id="ARBA00004383"/>
    </source>
</evidence>
<sequence length="578" mass="64669">MAIYLLKVNIALILLYGFYRLMTSKDTFFALRRATLWTIYLISLTIPLLNIEYWIKDSDTTVSMANSYATSILPTMMTYANAPSITWKDIILYVYIAVVTIMLLNFILQLGTIVYMACKHKKISINGTMLHILKSKDGPFSFFKWIFVNTEGLCDDELNEIIIHERTHVNQWHSFDSIMSELFCIFCWFNPFTWLMKRDVRINLEFLADESVLTEGNARKAYQYHLLGLAYHSSKTNIANNFNVLPLKKRIKMMNKRRTKEIVKTKYLLFAPLAAALLIVSNIDSVARSLSEKIPEIAKISNVTKGLLESGVTQSKASTVADLVNNAVDNQAQDAKIINIKGTVVNENGIPVPGALVVINGTKKGVVSDVKGNFSLNDVSDDKTISIQYVGFADMTFHAGDAINGMKITLKNDNSESNDEDKVYNAVDKMPSFPGGSKKMLEYFTKNIKNQENSTKSGHIIVAFTVNKDGSIYGAHIVHSINPELDNEALQAVNNMPNWEPGINKGKAVKTMFTIPVPVGKVSPVSFPEKKNCIYIIDGKELPEGEDIDGTLKPSDIKSITVMKSEDGKAKVYIKTFK</sequence>
<gene>
    <name evidence="13" type="ORF">prwr041_03130</name>
</gene>
<comment type="subcellular location">
    <subcellularLocation>
        <location evidence="1">Cell inner membrane</location>
        <topology evidence="1">Single-pass membrane protein</topology>
        <orientation evidence="1">Periplasmic side</orientation>
    </subcellularLocation>
</comment>
<dbReference type="PANTHER" id="PTHR33446">
    <property type="entry name" value="PROTEIN TONB-RELATED"/>
    <property type="match status" value="1"/>
</dbReference>
<dbReference type="InterPro" id="IPR037682">
    <property type="entry name" value="TonB_C"/>
</dbReference>
<proteinExistence type="inferred from homology"/>
<feature type="transmembrane region" description="Helical" evidence="10">
    <location>
        <begin position="34"/>
        <end position="55"/>
    </location>
</feature>
<dbReference type="InterPro" id="IPR051045">
    <property type="entry name" value="TonB-dependent_transducer"/>
</dbReference>
<dbReference type="InterPro" id="IPR006260">
    <property type="entry name" value="TonB/TolA_C"/>
</dbReference>
<evidence type="ECO:0000256" key="8">
    <source>
        <dbReference type="ARBA" id="ARBA00022989"/>
    </source>
</evidence>
<evidence type="ECO:0000313" key="14">
    <source>
        <dbReference type="Proteomes" id="UP001319045"/>
    </source>
</evidence>
<comment type="similarity">
    <text evidence="2">Belongs to the TonB family.</text>
</comment>
<evidence type="ECO:0000256" key="5">
    <source>
        <dbReference type="ARBA" id="ARBA00022519"/>
    </source>
</evidence>
<evidence type="ECO:0000256" key="10">
    <source>
        <dbReference type="SAM" id="Phobius"/>
    </source>
</evidence>
<dbReference type="Pfam" id="PF03544">
    <property type="entry name" value="TonB_C"/>
    <property type="match status" value="1"/>
</dbReference>
<evidence type="ECO:0000256" key="9">
    <source>
        <dbReference type="ARBA" id="ARBA00023136"/>
    </source>
</evidence>
<keyword evidence="4" id="KW-1003">Cell membrane</keyword>
<dbReference type="NCBIfam" id="TIGR01352">
    <property type="entry name" value="tonB_Cterm"/>
    <property type="match status" value="1"/>
</dbReference>
<organism evidence="13 14">
    <name type="scientific">Prevotella herbatica</name>
    <dbReference type="NCBI Taxonomy" id="2801997"/>
    <lineage>
        <taxon>Bacteria</taxon>
        <taxon>Pseudomonadati</taxon>
        <taxon>Bacteroidota</taxon>
        <taxon>Bacteroidia</taxon>
        <taxon>Bacteroidales</taxon>
        <taxon>Prevotellaceae</taxon>
        <taxon>Prevotella</taxon>
    </lineage>
</organism>
<dbReference type="CDD" id="cd07341">
    <property type="entry name" value="M56_BlaR1_MecR1_like"/>
    <property type="match status" value="1"/>
</dbReference>
<evidence type="ECO:0000256" key="3">
    <source>
        <dbReference type="ARBA" id="ARBA00022448"/>
    </source>
</evidence>
<feature type="transmembrane region" description="Helical" evidence="10">
    <location>
        <begin position="90"/>
        <end position="115"/>
    </location>
</feature>
<reference evidence="13 14" key="1">
    <citation type="journal article" date="2022" name="Int. J. Syst. Evol. Microbiol.">
        <title>Prevotella herbatica sp. nov., a plant polysaccharide-decomposing anaerobic bacterium isolated from a methanogenic reactor.</title>
        <authorList>
            <person name="Uek A."/>
            <person name="Tonouchi A."/>
            <person name="Kaku N."/>
            <person name="Ueki K."/>
        </authorList>
    </citation>
    <scope>NUCLEOTIDE SEQUENCE [LARGE SCALE GENOMIC DNA]</scope>
    <source>
        <strain evidence="13 14">WR041</strain>
    </source>
</reference>
<evidence type="ECO:0000256" key="7">
    <source>
        <dbReference type="ARBA" id="ARBA00022927"/>
    </source>
</evidence>
<dbReference type="InterPro" id="IPR008969">
    <property type="entry name" value="CarboxyPept-like_regulatory"/>
</dbReference>
<dbReference type="EMBL" id="AP024484">
    <property type="protein sequence ID" value="BCS84420.1"/>
    <property type="molecule type" value="Genomic_DNA"/>
</dbReference>
<keyword evidence="14" id="KW-1185">Reference proteome</keyword>
<feature type="domain" description="Peptidase M56" evidence="12">
    <location>
        <begin position="34"/>
        <end position="254"/>
    </location>
</feature>
<keyword evidence="9 10" id="KW-0472">Membrane</keyword>
<evidence type="ECO:0000256" key="4">
    <source>
        <dbReference type="ARBA" id="ARBA00022475"/>
    </source>
</evidence>
<protein>
    <submittedName>
        <fullName evidence="13">Cell envelope biogenesis protein TonB</fullName>
    </submittedName>
</protein>
<evidence type="ECO:0000259" key="11">
    <source>
        <dbReference type="Pfam" id="PF03544"/>
    </source>
</evidence>
<dbReference type="Gene3D" id="2.60.40.1120">
    <property type="entry name" value="Carboxypeptidase-like, regulatory domain"/>
    <property type="match status" value="1"/>
</dbReference>
<evidence type="ECO:0000313" key="13">
    <source>
        <dbReference type="EMBL" id="BCS84420.1"/>
    </source>
</evidence>
<feature type="transmembrane region" description="Helical" evidence="10">
    <location>
        <begin position="6"/>
        <end position="22"/>
    </location>
</feature>
<dbReference type="Proteomes" id="UP001319045">
    <property type="component" value="Chromosome"/>
</dbReference>
<keyword evidence="7" id="KW-0653">Protein transport</keyword>
<keyword evidence="8 10" id="KW-1133">Transmembrane helix</keyword>
<evidence type="ECO:0000256" key="6">
    <source>
        <dbReference type="ARBA" id="ARBA00022692"/>
    </source>
</evidence>
<dbReference type="SUPFAM" id="SSF49464">
    <property type="entry name" value="Carboxypeptidase regulatory domain-like"/>
    <property type="match status" value="1"/>
</dbReference>
<evidence type="ECO:0000256" key="2">
    <source>
        <dbReference type="ARBA" id="ARBA00006555"/>
    </source>
</evidence>
<dbReference type="Pfam" id="PF05569">
    <property type="entry name" value="Peptidase_M56"/>
    <property type="match status" value="1"/>
</dbReference>
<feature type="domain" description="TonB C-terminal" evidence="11">
    <location>
        <begin position="456"/>
        <end position="517"/>
    </location>
</feature>
<dbReference type="PANTHER" id="PTHR33446:SF2">
    <property type="entry name" value="PROTEIN TONB"/>
    <property type="match status" value="1"/>
</dbReference>
<dbReference type="RefSeq" id="WP_207154597.1">
    <property type="nucleotide sequence ID" value="NZ_AP024484.1"/>
</dbReference>
<evidence type="ECO:0000259" key="12">
    <source>
        <dbReference type="Pfam" id="PF05569"/>
    </source>
</evidence>
<keyword evidence="3" id="KW-0813">Transport</keyword>
<dbReference type="Pfam" id="PF13715">
    <property type="entry name" value="CarbopepD_reg_2"/>
    <property type="match status" value="1"/>
</dbReference>
<dbReference type="SUPFAM" id="SSF74653">
    <property type="entry name" value="TolA/TonB C-terminal domain"/>
    <property type="match status" value="1"/>
</dbReference>
<keyword evidence="6 10" id="KW-0812">Transmembrane</keyword>
<dbReference type="Gene3D" id="3.30.1150.10">
    <property type="match status" value="1"/>
</dbReference>
<accession>A0ABM7NVA9</accession>